<dbReference type="SUPFAM" id="SSF56935">
    <property type="entry name" value="Porins"/>
    <property type="match status" value="1"/>
</dbReference>
<accession>A0A3D9L2B6</accession>
<dbReference type="EMBL" id="QREG01000014">
    <property type="protein sequence ID" value="RED96652.1"/>
    <property type="molecule type" value="Genomic_DNA"/>
</dbReference>
<proteinExistence type="predicted"/>
<name>A0A3D9L2B6_MARFU</name>
<dbReference type="RefSeq" id="WP_115868935.1">
    <property type="nucleotide sequence ID" value="NZ_QREG01000014.1"/>
</dbReference>
<feature type="chain" id="PRO_5017578074" description="PorV/PorQ family protein" evidence="1">
    <location>
        <begin position="18"/>
        <end position="268"/>
    </location>
</feature>
<evidence type="ECO:0008006" key="4">
    <source>
        <dbReference type="Google" id="ProtNLM"/>
    </source>
</evidence>
<reference evidence="2 3" key="1">
    <citation type="submission" date="2018-07" db="EMBL/GenBank/DDBJ databases">
        <title>Genomic Encyclopedia of Type Strains, Phase IV (KMG-IV): sequencing the most valuable type-strain genomes for metagenomic binning, comparative biology and taxonomic classification.</title>
        <authorList>
            <person name="Goeker M."/>
        </authorList>
    </citation>
    <scope>NUCLEOTIDE SEQUENCE [LARGE SCALE GENOMIC DNA]</scope>
    <source>
        <strain evidence="2 3">DSM 4134</strain>
    </source>
</reference>
<keyword evidence="3" id="KW-1185">Reference proteome</keyword>
<sequence length="268" mass="29499">MRVTCLILCILPLLSTAQLRNYTIGARHQALGGTSVTLADPWAAFNNPGALGSYDQSTAIAGFQNRYNISNLMTIAGGATYSHPWFTLAAKYYKFGDKYYSEQMMGLTIANRLQMVSFGGGISLLQTRAEGLQPHRKLALELGGTAEITPQILLGVHLFNLKHGSIYPTTMKAGFSFRPQEQIMLNTEIEKQLNTRERIKTGMEYQVIEFLAIRTGIMIQNHKHSKTQITPAFGFGVTPGKLTVDYAFSAHTLGAVHELSVGLTLKEP</sequence>
<evidence type="ECO:0000313" key="2">
    <source>
        <dbReference type="EMBL" id="RED96652.1"/>
    </source>
</evidence>
<evidence type="ECO:0000256" key="1">
    <source>
        <dbReference type="SAM" id="SignalP"/>
    </source>
</evidence>
<evidence type="ECO:0000313" key="3">
    <source>
        <dbReference type="Proteomes" id="UP000256779"/>
    </source>
</evidence>
<comment type="caution">
    <text evidence="2">The sequence shown here is derived from an EMBL/GenBank/DDBJ whole genome shotgun (WGS) entry which is preliminary data.</text>
</comment>
<protein>
    <recommendedName>
        <fullName evidence="4">PorV/PorQ family protein</fullName>
    </recommendedName>
</protein>
<organism evidence="2 3">
    <name type="scientific">Marinoscillum furvescens DSM 4134</name>
    <dbReference type="NCBI Taxonomy" id="1122208"/>
    <lineage>
        <taxon>Bacteria</taxon>
        <taxon>Pseudomonadati</taxon>
        <taxon>Bacteroidota</taxon>
        <taxon>Cytophagia</taxon>
        <taxon>Cytophagales</taxon>
        <taxon>Reichenbachiellaceae</taxon>
        <taxon>Marinoscillum</taxon>
    </lineage>
</organism>
<keyword evidence="1" id="KW-0732">Signal</keyword>
<gene>
    <name evidence="2" type="ORF">C7460_114110</name>
</gene>
<dbReference type="Proteomes" id="UP000256779">
    <property type="component" value="Unassembled WGS sequence"/>
</dbReference>
<dbReference type="AlphaFoldDB" id="A0A3D9L2B6"/>
<feature type="signal peptide" evidence="1">
    <location>
        <begin position="1"/>
        <end position="17"/>
    </location>
</feature>
<dbReference type="OrthoDB" id="9786645at2"/>